<comment type="caution">
    <text evidence="1">The sequence shown here is derived from an EMBL/GenBank/DDBJ whole genome shotgun (WGS) entry which is preliminary data.</text>
</comment>
<keyword evidence="2" id="KW-1185">Reference proteome</keyword>
<accession>A0A402C673</accession>
<dbReference type="AlphaFoldDB" id="A0A402C673"/>
<organism evidence="1 2">
    <name type="scientific">Rhodococcus wratislaviensis</name>
    <name type="common">Tsukamurella wratislaviensis</name>
    <dbReference type="NCBI Taxonomy" id="44752"/>
    <lineage>
        <taxon>Bacteria</taxon>
        <taxon>Bacillati</taxon>
        <taxon>Actinomycetota</taxon>
        <taxon>Actinomycetes</taxon>
        <taxon>Mycobacteriales</taxon>
        <taxon>Nocardiaceae</taxon>
        <taxon>Rhodococcus</taxon>
    </lineage>
</organism>
<evidence type="ECO:0000313" key="1">
    <source>
        <dbReference type="EMBL" id="GCE39116.1"/>
    </source>
</evidence>
<name>A0A402C673_RHOWR</name>
<evidence type="ECO:0000313" key="2">
    <source>
        <dbReference type="Proteomes" id="UP000287519"/>
    </source>
</evidence>
<reference evidence="1 2" key="1">
    <citation type="submission" date="2018-11" db="EMBL/GenBank/DDBJ databases">
        <title>Microbial catabolism of amino acid.</title>
        <authorList>
            <person name="Hibi M."/>
            <person name="Ogawa J."/>
        </authorList>
    </citation>
    <scope>NUCLEOTIDE SEQUENCE [LARGE SCALE GENOMIC DNA]</scope>
    <source>
        <strain evidence="1 2">C31-06</strain>
    </source>
</reference>
<dbReference type="EMBL" id="BHYM01000023">
    <property type="protein sequence ID" value="GCE39116.1"/>
    <property type="molecule type" value="Genomic_DNA"/>
</dbReference>
<gene>
    <name evidence="1" type="ORF">Rhow_002640</name>
</gene>
<dbReference type="Proteomes" id="UP000287519">
    <property type="component" value="Unassembled WGS sequence"/>
</dbReference>
<proteinExistence type="predicted"/>
<protein>
    <submittedName>
        <fullName evidence="1">Uncharacterized protein</fullName>
    </submittedName>
</protein>
<sequence length="76" mass="7764">MIGYVFTKVAISRASALAALIARDRALRFRSGTAGEARAGPHIQSGVCCTRPASSRGAFSHSCGCEPGAAVLGRDA</sequence>